<dbReference type="STRING" id="1499966.U14_04565"/>
<protein>
    <submittedName>
        <fullName evidence="2">Uncharacterized protein</fullName>
    </submittedName>
</protein>
<dbReference type="InterPro" id="IPR005368">
    <property type="entry name" value="UPF0175"/>
</dbReference>
<dbReference type="Pfam" id="PF03683">
    <property type="entry name" value="UPF0175"/>
    <property type="match status" value="1"/>
</dbReference>
<comment type="similarity">
    <text evidence="1">Belongs to the UPF0175 family.</text>
</comment>
<dbReference type="InterPro" id="IPR052264">
    <property type="entry name" value="UPF0175_domain"/>
</dbReference>
<evidence type="ECO:0000313" key="3">
    <source>
        <dbReference type="Proteomes" id="UP000030700"/>
    </source>
</evidence>
<organism evidence="2">
    <name type="scientific">Candidatus Moduliflexus flocculans</name>
    <dbReference type="NCBI Taxonomy" id="1499966"/>
    <lineage>
        <taxon>Bacteria</taxon>
        <taxon>Candidatus Moduliflexota</taxon>
        <taxon>Candidatus Moduliflexia</taxon>
        <taxon>Candidatus Moduliflexales</taxon>
        <taxon>Candidatus Moduliflexaceae</taxon>
    </lineage>
</organism>
<keyword evidence="3" id="KW-1185">Reference proteome</keyword>
<dbReference type="PANTHER" id="PTHR37525:SF1">
    <property type="entry name" value="UPF0175 PROTEIN SSL1255"/>
    <property type="match status" value="1"/>
</dbReference>
<proteinExistence type="inferred from homology"/>
<name>A0A0S6W4G5_9BACT</name>
<accession>A0A0S6W4G5</accession>
<evidence type="ECO:0000313" key="2">
    <source>
        <dbReference type="EMBL" id="GAK53300.1"/>
    </source>
</evidence>
<dbReference type="Proteomes" id="UP000030700">
    <property type="component" value="Unassembled WGS sequence"/>
</dbReference>
<sequence length="84" mass="9492">MGLLLEIPDQVVQAMRMPLFEQKQQLLTELAVTLYARGILSFGKARELAALSHAEFGMLLGWRGIPRHYAETDMEDDLAYARGQ</sequence>
<evidence type="ECO:0000256" key="1">
    <source>
        <dbReference type="ARBA" id="ARBA00005651"/>
    </source>
</evidence>
<dbReference type="AlphaFoldDB" id="A0A0S6W4G5"/>
<dbReference type="PANTHER" id="PTHR37525">
    <property type="entry name" value="UPF0175 PROTEIN SSL1255"/>
    <property type="match status" value="1"/>
</dbReference>
<reference evidence="2" key="1">
    <citation type="journal article" date="2015" name="PeerJ">
        <title>First genomic representation of candidate bacterial phylum KSB3 points to enhanced environmental sensing as a trigger of wastewater bulking.</title>
        <authorList>
            <person name="Sekiguchi Y."/>
            <person name="Ohashi A."/>
            <person name="Parks D.H."/>
            <person name="Yamauchi T."/>
            <person name="Tyson G.W."/>
            <person name="Hugenholtz P."/>
        </authorList>
    </citation>
    <scope>NUCLEOTIDE SEQUENCE [LARGE SCALE GENOMIC DNA]</scope>
</reference>
<dbReference type="EMBL" id="DF820459">
    <property type="protein sequence ID" value="GAK53300.1"/>
    <property type="molecule type" value="Genomic_DNA"/>
</dbReference>
<dbReference type="HOGENOM" id="CLU_154570_4_2_0"/>
<gene>
    <name evidence="2" type="ORF">U14_04565</name>
</gene>